<dbReference type="InterPro" id="IPR008243">
    <property type="entry name" value="Chorismate_mutase_AroH"/>
</dbReference>
<dbReference type="Proteomes" id="UP000192731">
    <property type="component" value="Unassembled WGS sequence"/>
</dbReference>
<sequence length="74" mass="8199">MFTVTPDLNAAFPAKAARELGWTNVPLMCAQEIDVPGAIPFCIRVMLLVNLAQDQQANHIYLGKTTVLREDIKD</sequence>
<dbReference type="PANTHER" id="PTHR21164:SF0">
    <property type="entry name" value="CHORISMATE MUTASE AROH"/>
    <property type="match status" value="1"/>
</dbReference>
<keyword evidence="2" id="KW-0057">Aromatic amino acid biosynthesis</keyword>
<dbReference type="InterPro" id="IPR035959">
    <property type="entry name" value="RutC-like_sf"/>
</dbReference>
<keyword evidence="2" id="KW-0413">Isomerase</keyword>
<name>A0A1W1V8B1_DESTI</name>
<dbReference type="SUPFAM" id="SSF55298">
    <property type="entry name" value="YjgF-like"/>
    <property type="match status" value="1"/>
</dbReference>
<keyword evidence="2" id="KW-0028">Amino-acid biosynthesis</keyword>
<dbReference type="GO" id="GO:0004106">
    <property type="term" value="F:chorismate mutase activity"/>
    <property type="evidence" value="ECO:0007669"/>
    <property type="project" value="UniProtKB-UniRule"/>
</dbReference>
<dbReference type="EMBL" id="FWWT01000016">
    <property type="protein sequence ID" value="SMB89271.1"/>
    <property type="molecule type" value="Genomic_DNA"/>
</dbReference>
<dbReference type="PROSITE" id="PS51167">
    <property type="entry name" value="CHORISMATE_MUT_1"/>
    <property type="match status" value="1"/>
</dbReference>
<dbReference type="STRING" id="656914.SAMN00017405_0589"/>
<organism evidence="3 4">
    <name type="scientific">Desulfonispora thiosulfatigenes DSM 11270</name>
    <dbReference type="NCBI Taxonomy" id="656914"/>
    <lineage>
        <taxon>Bacteria</taxon>
        <taxon>Bacillati</taxon>
        <taxon>Bacillota</taxon>
        <taxon>Clostridia</taxon>
        <taxon>Eubacteriales</taxon>
        <taxon>Peptococcaceae</taxon>
        <taxon>Desulfonispora</taxon>
    </lineage>
</organism>
<keyword evidence="4" id="KW-1185">Reference proteome</keyword>
<proteinExistence type="predicted"/>
<evidence type="ECO:0000256" key="2">
    <source>
        <dbReference type="PROSITE-ProRule" id="PRU00514"/>
    </source>
</evidence>
<evidence type="ECO:0000313" key="4">
    <source>
        <dbReference type="Proteomes" id="UP000192731"/>
    </source>
</evidence>
<dbReference type="GO" id="GO:0046417">
    <property type="term" value="P:chorismate metabolic process"/>
    <property type="evidence" value="ECO:0007669"/>
    <property type="project" value="TreeGrafter"/>
</dbReference>
<dbReference type="NCBIfam" id="TIGR01796">
    <property type="entry name" value="CM_mono_aroH"/>
    <property type="match status" value="1"/>
</dbReference>
<dbReference type="GO" id="GO:0009073">
    <property type="term" value="P:aromatic amino acid family biosynthetic process"/>
    <property type="evidence" value="ECO:0007669"/>
    <property type="project" value="UniProtKB-UniRule"/>
</dbReference>
<dbReference type="GO" id="GO:0008652">
    <property type="term" value="P:amino acid biosynthetic process"/>
    <property type="evidence" value="ECO:0007669"/>
    <property type="project" value="UniProtKB-UniRule"/>
</dbReference>
<accession>A0A1W1V8B1</accession>
<dbReference type="PANTHER" id="PTHR21164">
    <property type="entry name" value="CHORISMATE MUTASE"/>
    <property type="match status" value="1"/>
</dbReference>
<dbReference type="AlphaFoldDB" id="A0A1W1V8B1"/>
<gene>
    <name evidence="3" type="ORF">SAMN00017405_0589</name>
</gene>
<dbReference type="EC" id="5.4.99.5" evidence="1 2"/>
<reference evidence="3 4" key="1">
    <citation type="submission" date="2017-04" db="EMBL/GenBank/DDBJ databases">
        <authorList>
            <person name="Afonso C.L."/>
            <person name="Miller P.J."/>
            <person name="Scott M.A."/>
            <person name="Spackman E."/>
            <person name="Goraichik I."/>
            <person name="Dimitrov K.M."/>
            <person name="Suarez D.L."/>
            <person name="Swayne D.E."/>
        </authorList>
    </citation>
    <scope>NUCLEOTIDE SEQUENCE [LARGE SCALE GENOMIC DNA]</scope>
    <source>
        <strain evidence="3 4">DSM 11270</strain>
    </source>
</reference>
<comment type="catalytic activity">
    <reaction evidence="2">
        <text>chorismate = prephenate</text>
        <dbReference type="Rhea" id="RHEA:13897"/>
        <dbReference type="ChEBI" id="CHEBI:29748"/>
        <dbReference type="ChEBI" id="CHEBI:29934"/>
        <dbReference type="EC" id="5.4.99.5"/>
    </reaction>
</comment>
<evidence type="ECO:0000256" key="1">
    <source>
        <dbReference type="NCBIfam" id="TIGR01796"/>
    </source>
</evidence>
<protein>
    <recommendedName>
        <fullName evidence="1 2">chorismate mutase</fullName>
        <ecNumber evidence="1 2">5.4.99.5</ecNumber>
    </recommendedName>
</protein>
<dbReference type="Gene3D" id="3.30.1330.40">
    <property type="entry name" value="RutC-like"/>
    <property type="match status" value="1"/>
</dbReference>
<dbReference type="Pfam" id="PF07736">
    <property type="entry name" value="CM_1"/>
    <property type="match status" value="1"/>
</dbReference>
<evidence type="ECO:0000313" key="3">
    <source>
        <dbReference type="EMBL" id="SMB89271.1"/>
    </source>
</evidence>